<keyword evidence="2" id="KW-1185">Reference proteome</keyword>
<dbReference type="EMBL" id="JAWQEG010001301">
    <property type="protein sequence ID" value="KAK3880689.1"/>
    <property type="molecule type" value="Genomic_DNA"/>
</dbReference>
<proteinExistence type="predicted"/>
<dbReference type="Proteomes" id="UP001286313">
    <property type="component" value="Unassembled WGS sequence"/>
</dbReference>
<dbReference type="SUPFAM" id="SSF49265">
    <property type="entry name" value="Fibronectin type III"/>
    <property type="match status" value="1"/>
</dbReference>
<dbReference type="Gene3D" id="2.60.40.10">
    <property type="entry name" value="Immunoglobulins"/>
    <property type="match status" value="1"/>
</dbReference>
<evidence type="ECO:0000313" key="1">
    <source>
        <dbReference type="EMBL" id="KAK3880689.1"/>
    </source>
</evidence>
<sequence>MDTSWDPVTSPGNCNLTYRVSWNHTTNLDPNITTDNYFNITGLSYFTTYEVCVDPWVEGLTTIKKCEISTTVTSGKLSDTSGEIFSRSTMRRQ</sequence>
<dbReference type="InterPro" id="IPR013783">
    <property type="entry name" value="Ig-like_fold"/>
</dbReference>
<accession>A0AAE1KQC5</accession>
<name>A0AAE1KQC5_PETCI</name>
<comment type="caution">
    <text evidence="1">The sequence shown here is derived from an EMBL/GenBank/DDBJ whole genome shotgun (WGS) entry which is preliminary data.</text>
</comment>
<evidence type="ECO:0000313" key="2">
    <source>
        <dbReference type="Proteomes" id="UP001286313"/>
    </source>
</evidence>
<dbReference type="AlphaFoldDB" id="A0AAE1KQC5"/>
<dbReference type="InterPro" id="IPR003961">
    <property type="entry name" value="FN3_dom"/>
</dbReference>
<dbReference type="InterPro" id="IPR036116">
    <property type="entry name" value="FN3_sf"/>
</dbReference>
<dbReference type="CDD" id="cd00063">
    <property type="entry name" value="FN3"/>
    <property type="match status" value="1"/>
</dbReference>
<evidence type="ECO:0008006" key="3">
    <source>
        <dbReference type="Google" id="ProtNLM"/>
    </source>
</evidence>
<gene>
    <name evidence="1" type="ORF">Pcinc_014845</name>
</gene>
<organism evidence="1 2">
    <name type="scientific">Petrolisthes cinctipes</name>
    <name type="common">Flat porcelain crab</name>
    <dbReference type="NCBI Taxonomy" id="88211"/>
    <lineage>
        <taxon>Eukaryota</taxon>
        <taxon>Metazoa</taxon>
        <taxon>Ecdysozoa</taxon>
        <taxon>Arthropoda</taxon>
        <taxon>Crustacea</taxon>
        <taxon>Multicrustacea</taxon>
        <taxon>Malacostraca</taxon>
        <taxon>Eumalacostraca</taxon>
        <taxon>Eucarida</taxon>
        <taxon>Decapoda</taxon>
        <taxon>Pleocyemata</taxon>
        <taxon>Anomura</taxon>
        <taxon>Galatheoidea</taxon>
        <taxon>Porcellanidae</taxon>
        <taxon>Petrolisthes</taxon>
    </lineage>
</organism>
<reference evidence="1" key="1">
    <citation type="submission" date="2023-10" db="EMBL/GenBank/DDBJ databases">
        <title>Genome assemblies of two species of porcelain crab, Petrolisthes cinctipes and Petrolisthes manimaculis (Anomura: Porcellanidae).</title>
        <authorList>
            <person name="Angst P."/>
        </authorList>
    </citation>
    <scope>NUCLEOTIDE SEQUENCE</scope>
    <source>
        <strain evidence="1">PB745_01</strain>
        <tissue evidence="1">Gill</tissue>
    </source>
</reference>
<protein>
    <recommendedName>
        <fullName evidence="3">Fibronectin type-III domain-containing protein</fullName>
    </recommendedName>
</protein>